<dbReference type="InterPro" id="IPR016135">
    <property type="entry name" value="UBQ-conjugating_enzyme/RWD"/>
</dbReference>
<dbReference type="Proteomes" id="UP000283895">
    <property type="component" value="Unassembled WGS sequence"/>
</dbReference>
<dbReference type="GO" id="GO:0004842">
    <property type="term" value="F:ubiquitin-protein transferase activity"/>
    <property type="evidence" value="ECO:0007669"/>
    <property type="project" value="InterPro"/>
</dbReference>
<dbReference type="SUPFAM" id="SSF53300">
    <property type="entry name" value="vWA-like"/>
    <property type="match status" value="1"/>
</dbReference>
<keyword evidence="3" id="KW-0413">Isomerase</keyword>
<protein>
    <recommendedName>
        <fullName evidence="1">peptidylprolyl isomerase</fullName>
        <ecNumber evidence="1">5.2.1.8</ecNumber>
    </recommendedName>
</protein>
<dbReference type="GO" id="GO:0003755">
    <property type="term" value="F:peptidyl-prolyl cis-trans isomerase activity"/>
    <property type="evidence" value="ECO:0007669"/>
    <property type="project" value="UniProtKB-KW"/>
</dbReference>
<dbReference type="InterPro" id="IPR002035">
    <property type="entry name" value="VWF_A"/>
</dbReference>
<dbReference type="Gene3D" id="3.40.50.410">
    <property type="entry name" value="von Willebrand factor, type A domain"/>
    <property type="match status" value="1"/>
</dbReference>
<dbReference type="SMART" id="SM00504">
    <property type="entry name" value="Ubox"/>
    <property type="match status" value="1"/>
</dbReference>
<organism evidence="7 8">
    <name type="scientific">Cytospora schulzeri</name>
    <dbReference type="NCBI Taxonomy" id="448051"/>
    <lineage>
        <taxon>Eukaryota</taxon>
        <taxon>Fungi</taxon>
        <taxon>Dikarya</taxon>
        <taxon>Ascomycota</taxon>
        <taxon>Pezizomycotina</taxon>
        <taxon>Sordariomycetes</taxon>
        <taxon>Sordariomycetidae</taxon>
        <taxon>Diaporthales</taxon>
        <taxon>Cytosporaceae</taxon>
        <taxon>Cytospora</taxon>
    </lineage>
</organism>
<feature type="region of interest" description="Disordered" evidence="4">
    <location>
        <begin position="1583"/>
        <end position="1608"/>
    </location>
</feature>
<dbReference type="Pfam" id="PF00179">
    <property type="entry name" value="UQ_con"/>
    <property type="match status" value="1"/>
</dbReference>
<dbReference type="InterPro" id="IPR003613">
    <property type="entry name" value="Ubox_domain"/>
</dbReference>
<evidence type="ECO:0000256" key="3">
    <source>
        <dbReference type="ARBA" id="ARBA00023110"/>
    </source>
</evidence>
<accession>A0A423WZ43</accession>
<dbReference type="CDD" id="cd00198">
    <property type="entry name" value="vWFA"/>
    <property type="match status" value="1"/>
</dbReference>
<evidence type="ECO:0000259" key="6">
    <source>
        <dbReference type="PROSITE" id="PS50234"/>
    </source>
</evidence>
<feature type="domain" description="UBC core" evidence="5">
    <location>
        <begin position="1427"/>
        <end position="1573"/>
    </location>
</feature>
<dbReference type="PROSITE" id="PS50127">
    <property type="entry name" value="UBC_2"/>
    <property type="match status" value="1"/>
</dbReference>
<dbReference type="CDD" id="cd16655">
    <property type="entry name" value="RING-Ubox_WDSUB1-like"/>
    <property type="match status" value="1"/>
</dbReference>
<name>A0A423WZ43_9PEZI</name>
<keyword evidence="2" id="KW-0833">Ubl conjugation pathway</keyword>
<evidence type="ECO:0000259" key="5">
    <source>
        <dbReference type="PROSITE" id="PS50127"/>
    </source>
</evidence>
<evidence type="ECO:0000256" key="4">
    <source>
        <dbReference type="SAM" id="MobiDB-lite"/>
    </source>
</evidence>
<feature type="domain" description="VWFA" evidence="6">
    <location>
        <begin position="1167"/>
        <end position="1319"/>
    </location>
</feature>
<dbReference type="SMART" id="SM00327">
    <property type="entry name" value="VWA"/>
    <property type="match status" value="1"/>
</dbReference>
<dbReference type="SMART" id="SM00212">
    <property type="entry name" value="UBCc"/>
    <property type="match status" value="1"/>
</dbReference>
<keyword evidence="3" id="KW-0697">Rotamase</keyword>
<reference evidence="7 8" key="1">
    <citation type="submission" date="2015-09" db="EMBL/GenBank/DDBJ databases">
        <title>Host preference determinants of Valsa canker pathogens revealed by comparative genomics.</title>
        <authorList>
            <person name="Yin Z."/>
            <person name="Huang L."/>
        </authorList>
    </citation>
    <scope>NUCLEOTIDE SEQUENCE [LARGE SCALE GENOMIC DNA]</scope>
    <source>
        <strain evidence="7 8">03-1</strain>
    </source>
</reference>
<dbReference type="Pfam" id="PF04564">
    <property type="entry name" value="U-box"/>
    <property type="match status" value="1"/>
</dbReference>
<proteinExistence type="predicted"/>
<dbReference type="SUPFAM" id="SSF54495">
    <property type="entry name" value="UBC-like"/>
    <property type="match status" value="1"/>
</dbReference>
<dbReference type="PROSITE" id="PS50234">
    <property type="entry name" value="VWFA"/>
    <property type="match status" value="1"/>
</dbReference>
<evidence type="ECO:0000256" key="2">
    <source>
        <dbReference type="ARBA" id="ARBA00022786"/>
    </source>
</evidence>
<dbReference type="STRING" id="356882.A0A423WZ43"/>
<dbReference type="Gene3D" id="3.10.110.10">
    <property type="entry name" value="Ubiquitin Conjugating Enzyme"/>
    <property type="match status" value="1"/>
</dbReference>
<dbReference type="Gene3D" id="3.30.40.10">
    <property type="entry name" value="Zinc/RING finger domain, C3HC4 (zinc finger)"/>
    <property type="match status" value="1"/>
</dbReference>
<dbReference type="Pfam" id="PF00092">
    <property type="entry name" value="VWA"/>
    <property type="match status" value="1"/>
</dbReference>
<evidence type="ECO:0000313" key="8">
    <source>
        <dbReference type="Proteomes" id="UP000283895"/>
    </source>
</evidence>
<evidence type="ECO:0000256" key="1">
    <source>
        <dbReference type="ARBA" id="ARBA00013194"/>
    </source>
</evidence>
<dbReference type="PANTHER" id="PTHR24067">
    <property type="entry name" value="UBIQUITIN-CONJUGATING ENZYME E2"/>
    <property type="match status" value="1"/>
</dbReference>
<dbReference type="InterPro" id="IPR013083">
    <property type="entry name" value="Znf_RING/FYVE/PHD"/>
</dbReference>
<feature type="compositionally biased region" description="Basic residues" evidence="4">
    <location>
        <begin position="1594"/>
        <end position="1608"/>
    </location>
</feature>
<evidence type="ECO:0000313" key="7">
    <source>
        <dbReference type="EMBL" id="ROW08830.1"/>
    </source>
</evidence>
<sequence>MEKQRYLVVIVPPPSEVAPSTPGRRVSLLIPFNPHAATNDFIDELWKRLSRHGDSNQLTPDSHHVKLHLGEAAGPIIDVDDALCDIVLDTYREKIFAVFSKKRADAIEKYAEQATASSEMEKTVHGEKHISIRIITPSTARRRASCPILKVPLSNTVRQLHCRIAETLSFTSTVEEEVDACECNCTLAAEVVSGPSPSTHFLVIHGKSMVEQMPLAMPTKAALKQALSHRFGHDLETEKYVTLRGAETDTTTDETYTKTPVVSICSKKRHTLFHADRDLDDTGKRKSPVLDLHTSELPIHSACFDSTLEMLGLQDIAIDGTLDIFALTRLTTGEIPVLRGKSGIFRSRAHWEPVSQQSDRGMAMFLSTVRVFTSLVQDAQGDGRIQDAVLYVFELLSQFPPALRCLHILIRGKTPTAMECAALSQATLAVLDDHLPLEVIGKDCSRLFEGSRLLFGYILETARSLSQISVSGEGTDTEKNELRYSSAFLTIDLCDHKTKEPVLRPVQTNNGLMEIHLFRSLQDTGVLAESHLQSYLVQYDMDPNIARFALQTGGTLAELTVLSLEKADQGYYGLPLAATAVDVLDLDQLSDLGNLAEICGRNNLAVHKPSQLVSAIAPRLTFDRNAHLAVYTGEQACAEPGKSSIIFRPQHGEETIDPAVLEQLIAPIIKEYEKDGTAVFDASGGAEVRKMQNPDEVLVFCVDSSSSMGWPTDFEDDNQDDPAQNNQPSIQEQAERLLDFENYNWPSLDDTRENLASYESFDVILGIVADAPENNKAEVAGKSLDLLTLVLSSEIIEKSEALGRLQQAAARASNRVSRLDSELQGLKAFWAGIKAHEEPLRQFLRWRATCVAQDAAQKWTWSFGDPIPAATSSEAIPILAAEITEVPDHLRCPISHHLMEDAVKATDGCTYSRAAISRWFAIRKSSPLHGAPLDDISLVVDAEVRQQVASWISGGRFGDSTDVITVTFDSRMGSFNRTVSLSSSPTDLYKLAYRGLLAKFEAFHLSSSNGVTLPTTTTANISSFGMKDGDYITIHLPEDSAALAVGPSSTRGDAPTEPCEMCLVKVYSHMDREEFSYWIRKDTHVTITSIIWKFWRYQLQLNPFAQIDMRRVHTNVTDSGDGWYRNTLQRGTDELSRLLTRSHCSGMLGTESVYSNPTSRTDPKHLVLKVLIREPNKTERYNKLTRLDVLKQMFEALVNRMLAYNYKTHVGLVKFSSEPHVVMPITHVMENFRRATSELKNGGDTALWDALALAGDQIEHYAHKYPDAKKRIIVISDGNDTKSSANTSHGITLRLLRRGISVDSVCIGNERNENLRTLSYLLGSYRFHPTSLANALTICEMEPFLSLTQRPPITFPFQPQARDPTFSVQFQRAKPRSLPTVVTGDQVPPIREHPNLRDDFVQLTDLSTQRRFTGGSLSSSGSTGSKLRVPRLMKEMKTIAARPHPKYDIYVSTTDVSFWKVVMEGPDESPYSKGTFLLYLHAEERYPAFAPKARFVTNIKHPNVNAHGRVCHSILDRDWTSDTSMTMVLDTIYGLLFQPEHSDPVNTLTTLGFHHDEVEFASEVREHVRKHASTTRNQWKARLLGDEVPVPPAAKRRAGHAGKRVPRS</sequence>
<dbReference type="EMBL" id="LKEA01000005">
    <property type="protein sequence ID" value="ROW08830.1"/>
    <property type="molecule type" value="Genomic_DNA"/>
</dbReference>
<dbReference type="InterPro" id="IPR036465">
    <property type="entry name" value="vWFA_dom_sf"/>
</dbReference>
<dbReference type="OrthoDB" id="10069349at2759"/>
<dbReference type="SUPFAM" id="SSF57850">
    <property type="entry name" value="RING/U-box"/>
    <property type="match status" value="1"/>
</dbReference>
<dbReference type="GO" id="GO:0016567">
    <property type="term" value="P:protein ubiquitination"/>
    <property type="evidence" value="ECO:0007669"/>
    <property type="project" value="InterPro"/>
</dbReference>
<dbReference type="EC" id="5.2.1.8" evidence="1"/>
<keyword evidence="8" id="KW-1185">Reference proteome</keyword>
<dbReference type="InterPro" id="IPR050113">
    <property type="entry name" value="Ub_conjugating_enzyme"/>
</dbReference>
<comment type="caution">
    <text evidence="7">The sequence shown here is derived from an EMBL/GenBank/DDBJ whole genome shotgun (WGS) entry which is preliminary data.</text>
</comment>
<dbReference type="InterPro" id="IPR000608">
    <property type="entry name" value="UBC"/>
</dbReference>
<gene>
    <name evidence="7" type="ORF">VMCG_02985</name>
</gene>